<keyword evidence="6" id="KW-1185">Reference proteome</keyword>
<dbReference type="InterPro" id="IPR036388">
    <property type="entry name" value="WH-like_DNA-bd_sf"/>
</dbReference>
<dbReference type="InterPro" id="IPR036390">
    <property type="entry name" value="WH_DNA-bd_sf"/>
</dbReference>
<comment type="similarity">
    <text evidence="1">Belongs to the BlaI transcriptional regulatory family.</text>
</comment>
<dbReference type="RefSeq" id="WP_183539441.1">
    <property type="nucleotide sequence ID" value="NZ_JACHHV010000009.1"/>
</dbReference>
<sequence>MKEQELNISNAEMVIMRVIWSLNGAKVEEVMRQISKRQNWSLATVKTLMGRLVKKEVLTTEKEGRAFVYRAAMSECDAIRQMTGELLEKICATKESEFLSDAIDLAKLKQSDIDNLIKQLQEKVATETVSCDCLDDNNCSCVHNQIISK</sequence>
<dbReference type="GO" id="GO:0045892">
    <property type="term" value="P:negative regulation of DNA-templated transcription"/>
    <property type="evidence" value="ECO:0007669"/>
    <property type="project" value="InterPro"/>
</dbReference>
<keyword evidence="4" id="KW-0804">Transcription</keyword>
<gene>
    <name evidence="5" type="ORF">HNQ37_000758</name>
</gene>
<dbReference type="Proteomes" id="UP000562464">
    <property type="component" value="Unassembled WGS sequence"/>
</dbReference>
<dbReference type="Pfam" id="PF03965">
    <property type="entry name" value="Penicillinase_R"/>
    <property type="match status" value="1"/>
</dbReference>
<dbReference type="InterPro" id="IPR005650">
    <property type="entry name" value="BlaI_family"/>
</dbReference>
<keyword evidence="3" id="KW-0238">DNA-binding</keyword>
<organism evidence="5 6">
    <name type="scientific">Lactovum miscens</name>
    <dbReference type="NCBI Taxonomy" id="190387"/>
    <lineage>
        <taxon>Bacteria</taxon>
        <taxon>Bacillati</taxon>
        <taxon>Bacillota</taxon>
        <taxon>Bacilli</taxon>
        <taxon>Lactobacillales</taxon>
        <taxon>Streptococcaceae</taxon>
        <taxon>Lactovum</taxon>
    </lineage>
</organism>
<evidence type="ECO:0000313" key="5">
    <source>
        <dbReference type="EMBL" id="MBB5887879.1"/>
    </source>
</evidence>
<proteinExistence type="inferred from homology"/>
<name>A0A841C915_9LACT</name>
<dbReference type="InterPro" id="IPR014071">
    <property type="entry name" value="Cu_transp_CopY/TcrY"/>
</dbReference>
<dbReference type="AlphaFoldDB" id="A0A841C915"/>
<evidence type="ECO:0000256" key="2">
    <source>
        <dbReference type="ARBA" id="ARBA00023015"/>
    </source>
</evidence>
<dbReference type="PIRSF" id="PIRSF019455">
    <property type="entry name" value="CopR_AtkY"/>
    <property type="match status" value="1"/>
</dbReference>
<dbReference type="SUPFAM" id="SSF46785">
    <property type="entry name" value="Winged helix' DNA-binding domain"/>
    <property type="match status" value="1"/>
</dbReference>
<protein>
    <submittedName>
        <fullName evidence="5">CopY/TcrY family copper transport repressor</fullName>
    </submittedName>
</protein>
<dbReference type="Gene3D" id="1.10.10.10">
    <property type="entry name" value="Winged helix-like DNA-binding domain superfamily/Winged helix DNA-binding domain"/>
    <property type="match status" value="1"/>
</dbReference>
<evidence type="ECO:0000256" key="3">
    <source>
        <dbReference type="ARBA" id="ARBA00023125"/>
    </source>
</evidence>
<keyword evidence="2" id="KW-0805">Transcription regulation</keyword>
<dbReference type="GO" id="GO:0003677">
    <property type="term" value="F:DNA binding"/>
    <property type="evidence" value="ECO:0007669"/>
    <property type="project" value="UniProtKB-KW"/>
</dbReference>
<reference evidence="5 6" key="1">
    <citation type="submission" date="2020-08" db="EMBL/GenBank/DDBJ databases">
        <title>Genomic Encyclopedia of Type Strains, Phase IV (KMG-IV): sequencing the most valuable type-strain genomes for metagenomic binning, comparative biology and taxonomic classification.</title>
        <authorList>
            <person name="Goeker M."/>
        </authorList>
    </citation>
    <scope>NUCLEOTIDE SEQUENCE [LARGE SCALE GENOMIC DNA]</scope>
    <source>
        <strain evidence="5 6">DSM 14925</strain>
    </source>
</reference>
<dbReference type="NCBIfam" id="TIGR02698">
    <property type="entry name" value="CopY_TcrY"/>
    <property type="match status" value="1"/>
</dbReference>
<dbReference type="EMBL" id="JACHHV010000009">
    <property type="protein sequence ID" value="MBB5887879.1"/>
    <property type="molecule type" value="Genomic_DNA"/>
</dbReference>
<accession>A0A841C915</accession>
<evidence type="ECO:0000256" key="4">
    <source>
        <dbReference type="ARBA" id="ARBA00023163"/>
    </source>
</evidence>
<comment type="caution">
    <text evidence="5">The sequence shown here is derived from an EMBL/GenBank/DDBJ whole genome shotgun (WGS) entry which is preliminary data.</text>
</comment>
<evidence type="ECO:0000313" key="6">
    <source>
        <dbReference type="Proteomes" id="UP000562464"/>
    </source>
</evidence>
<evidence type="ECO:0000256" key="1">
    <source>
        <dbReference type="ARBA" id="ARBA00011046"/>
    </source>
</evidence>